<dbReference type="InterPro" id="IPR001680">
    <property type="entry name" value="WD40_rpt"/>
</dbReference>
<organism evidence="3 4">
    <name type="scientific">Paramecium pentaurelia</name>
    <dbReference type="NCBI Taxonomy" id="43138"/>
    <lineage>
        <taxon>Eukaryota</taxon>
        <taxon>Sar</taxon>
        <taxon>Alveolata</taxon>
        <taxon>Ciliophora</taxon>
        <taxon>Intramacronucleata</taxon>
        <taxon>Oligohymenophorea</taxon>
        <taxon>Peniculida</taxon>
        <taxon>Parameciidae</taxon>
        <taxon>Paramecium</taxon>
    </lineage>
</organism>
<dbReference type="PROSITE" id="PS50082">
    <property type="entry name" value="WD_REPEATS_2"/>
    <property type="match status" value="1"/>
</dbReference>
<name>A0A8S1XGC8_9CILI</name>
<dbReference type="PANTHER" id="PTHR19920">
    <property type="entry name" value="WD40 PROTEIN CIAO1"/>
    <property type="match status" value="1"/>
</dbReference>
<proteinExistence type="predicted"/>
<evidence type="ECO:0000313" key="3">
    <source>
        <dbReference type="EMBL" id="CAD8200157.1"/>
    </source>
</evidence>
<feature type="repeat" description="WD" evidence="1">
    <location>
        <begin position="264"/>
        <end position="295"/>
    </location>
</feature>
<dbReference type="OrthoDB" id="5573735at2759"/>
<dbReference type="Proteomes" id="UP000689195">
    <property type="component" value="Unassembled WGS sequence"/>
</dbReference>
<evidence type="ECO:0000256" key="1">
    <source>
        <dbReference type="PROSITE-ProRule" id="PRU00221"/>
    </source>
</evidence>
<keyword evidence="2" id="KW-0175">Coiled coil</keyword>
<dbReference type="SMART" id="SM00320">
    <property type="entry name" value="WD40"/>
    <property type="match status" value="4"/>
</dbReference>
<keyword evidence="4" id="KW-1185">Reference proteome</keyword>
<reference evidence="3" key="1">
    <citation type="submission" date="2021-01" db="EMBL/GenBank/DDBJ databases">
        <authorList>
            <consortium name="Genoscope - CEA"/>
            <person name="William W."/>
        </authorList>
    </citation>
    <scope>NUCLEOTIDE SEQUENCE</scope>
</reference>
<comment type="caution">
    <text evidence="3">The sequence shown here is derived from an EMBL/GenBank/DDBJ whole genome shotgun (WGS) entry which is preliminary data.</text>
</comment>
<evidence type="ECO:0000256" key="2">
    <source>
        <dbReference type="SAM" id="Coils"/>
    </source>
</evidence>
<dbReference type="GO" id="GO:0097361">
    <property type="term" value="C:cytosolic [4Fe-4S] assembly targeting complex"/>
    <property type="evidence" value="ECO:0007669"/>
    <property type="project" value="TreeGrafter"/>
</dbReference>
<gene>
    <name evidence="3" type="ORF">PPENT_87.1.T1230152</name>
</gene>
<dbReference type="PANTHER" id="PTHR19920:SF0">
    <property type="entry name" value="CYTOSOLIC IRON-SULFUR PROTEIN ASSEMBLY PROTEIN CIAO1-RELATED"/>
    <property type="match status" value="1"/>
</dbReference>
<protein>
    <recommendedName>
        <fullName evidence="5">WD40-repeat-containing domain</fullName>
    </recommendedName>
</protein>
<sequence>MTQDYYKQKIEQLTETLLDQFESSFNKFENYLDSLINSTDSINSNYQQIAFPSVNVPQTNFENLNFAQQLFREIQPLIKQNVNNQVKHKKKPIYQEQNLQMLGVKQNMTLEFQKLKIEKIQNQMEQKVSDKDVLLQQSNKNKSLLYNQSNSELFETIQTNNQSNFQSFTYQLVSKYSISQNECCRAIAINKDCSIVLAGCGKEIKVFEFKQGFMKQIQILSEHNNDVHTLNFMKKSNQFISGSYQSIIIWQYNQNNLWVTQQILNGHNSWIYCLILNNNEDLIISGGSDNTIKFWTKKNEWTCQQTVKDHFNSVFGLSLNQQQNKVVSCGNDKQILIIEQQRQNKEWIVIQKITVELSTLRVRFIENDMFILSQCGQDQISIFEMNSINKQFTKTKDIVVKCGSDGYCLFPSQYINSKSILLMKNGEYVNLIKKKQNGQYLTEQSIHFGTNVLFGGISDDGEYLITWENKSKEIQLRRYNEQ</sequence>
<evidence type="ECO:0008006" key="5">
    <source>
        <dbReference type="Google" id="ProtNLM"/>
    </source>
</evidence>
<evidence type="ECO:0000313" key="4">
    <source>
        <dbReference type="Proteomes" id="UP000689195"/>
    </source>
</evidence>
<dbReference type="GO" id="GO:0016226">
    <property type="term" value="P:iron-sulfur cluster assembly"/>
    <property type="evidence" value="ECO:0007669"/>
    <property type="project" value="TreeGrafter"/>
</dbReference>
<dbReference type="EMBL" id="CAJJDO010000123">
    <property type="protein sequence ID" value="CAD8200157.1"/>
    <property type="molecule type" value="Genomic_DNA"/>
</dbReference>
<accession>A0A8S1XGC8</accession>
<dbReference type="PROSITE" id="PS50294">
    <property type="entry name" value="WD_REPEATS_REGION"/>
    <property type="match status" value="1"/>
</dbReference>
<dbReference type="AlphaFoldDB" id="A0A8S1XGC8"/>
<keyword evidence="1" id="KW-0853">WD repeat</keyword>
<dbReference type="Pfam" id="PF00400">
    <property type="entry name" value="WD40"/>
    <property type="match status" value="3"/>
</dbReference>
<feature type="coiled-coil region" evidence="2">
    <location>
        <begin position="110"/>
        <end position="137"/>
    </location>
</feature>